<dbReference type="InterPro" id="IPR037000">
    <property type="entry name" value="Ski_DNA-bd_sf"/>
</dbReference>
<evidence type="ECO:0000256" key="3">
    <source>
        <dbReference type="ARBA" id="ARBA00022491"/>
    </source>
</evidence>
<dbReference type="GO" id="GO:0005737">
    <property type="term" value="C:cytoplasm"/>
    <property type="evidence" value="ECO:0007669"/>
    <property type="project" value="TreeGrafter"/>
</dbReference>
<feature type="domain" description="c-SKI SMAD4-binding" evidence="9">
    <location>
        <begin position="175"/>
        <end position="266"/>
    </location>
</feature>
<dbReference type="PANTHER" id="PTHR10005:SF26">
    <property type="entry name" value="CORL"/>
    <property type="match status" value="1"/>
</dbReference>
<dbReference type="InterPro" id="IPR023216">
    <property type="entry name" value="Tscrpt_reg_SKI_SnoN"/>
</dbReference>
<dbReference type="Gene3D" id="3.10.260.20">
    <property type="entry name" value="Ski"/>
    <property type="match status" value="1"/>
</dbReference>
<keyword evidence="7" id="KW-0175">Coiled coil</keyword>
<comment type="caution">
    <text evidence="10">The sequence shown here is derived from an EMBL/GenBank/DDBJ whole genome shotgun (WGS) entry which is preliminary data.</text>
</comment>
<evidence type="ECO:0000256" key="4">
    <source>
        <dbReference type="ARBA" id="ARBA00023015"/>
    </source>
</evidence>
<feature type="region of interest" description="Disordered" evidence="8">
    <location>
        <begin position="276"/>
        <end position="315"/>
    </location>
</feature>
<evidence type="ECO:0000259" key="9">
    <source>
        <dbReference type="SMART" id="SM01046"/>
    </source>
</evidence>
<proteinExistence type="inferred from homology"/>
<keyword evidence="6" id="KW-0539">Nucleus</keyword>
<feature type="compositionally biased region" description="Pro residues" evidence="8">
    <location>
        <begin position="629"/>
        <end position="638"/>
    </location>
</feature>
<feature type="compositionally biased region" description="Low complexity" evidence="8">
    <location>
        <begin position="276"/>
        <end position="285"/>
    </location>
</feature>
<evidence type="ECO:0000256" key="2">
    <source>
        <dbReference type="ARBA" id="ARBA00009513"/>
    </source>
</evidence>
<keyword evidence="11" id="KW-1185">Reference proteome</keyword>
<feature type="compositionally biased region" description="Polar residues" evidence="8">
    <location>
        <begin position="418"/>
        <end position="427"/>
    </location>
</feature>
<dbReference type="Pfam" id="PF02437">
    <property type="entry name" value="Ski_Sno_DHD"/>
    <property type="match status" value="1"/>
</dbReference>
<keyword evidence="4" id="KW-0805">Transcription regulation</keyword>
<dbReference type="Gene3D" id="3.10.390.10">
    <property type="entry name" value="SAND domain-like"/>
    <property type="match status" value="1"/>
</dbReference>
<evidence type="ECO:0000256" key="1">
    <source>
        <dbReference type="ARBA" id="ARBA00004123"/>
    </source>
</evidence>
<dbReference type="SMART" id="SM01046">
    <property type="entry name" value="c-SKI_SMAD_bind"/>
    <property type="match status" value="1"/>
</dbReference>
<dbReference type="GO" id="GO:0005634">
    <property type="term" value="C:nucleus"/>
    <property type="evidence" value="ECO:0007669"/>
    <property type="project" value="UniProtKB-SubCell"/>
</dbReference>
<dbReference type="FunFam" id="3.10.260.20:FF:000003">
    <property type="entry name" value="SKI family transcriptional corepressor 1 homolog-B-like"/>
    <property type="match status" value="1"/>
</dbReference>
<name>A0AAV6UC93_9ARAC</name>
<dbReference type="SUPFAM" id="SSF46955">
    <property type="entry name" value="Putative DNA-binding domain"/>
    <property type="match status" value="1"/>
</dbReference>
<keyword evidence="5" id="KW-0804">Transcription</keyword>
<feature type="compositionally biased region" description="Low complexity" evidence="8">
    <location>
        <begin position="36"/>
        <end position="50"/>
    </location>
</feature>
<sequence length="647" mass="69881">MLSLSRSPGMGHVSSETDREDSPPPAPDVTADPRAPKSQSAPSSTSAAPSGVERSSVLFNGPPLSGFRNNEVRSVMLYGVPIVALVIEGYERLCLAQISNTLLKSFSYNEIHNRRVALGITCVQCTPVQLELLRRAGAMPVSSRRCGLITKREAERLCKSFLADARPPKLPDNFAFEVVHQCAWGCRGSFVPSRYNSSRAKCIKCTFCGLFFSPNKFIFHSHRLPDSKYVQPDAANFNSWRRHIKLGGTPPDEVVYAWEDVKAMFNGGSRKRILSCGSSGGSASARQDAKRPRNPSSRPDSGVVPAESSKPQVSPSYFPVVPLPSKGGFSLGSAAPFGPPAGPFGKPALDIRQTFAEYMWAGKQPFPLPYGGVLWPPTRPGMVAPQVELRDSRSGPESSLPYSLADTTTLADAGRPLSSASEGTSLSYPDRSPSPAGSPLRSGPSAHASAFRPVGRPRSPPPADTTTARCGSCCGGLSSGDEVDVTDISNEGMPDGSTAASAAEDDVVPAPDTSAESVGEKIEIADSPDSKNEELKEVLLQEAEVRRRAEREYQAIRDTFEEQVRKEIAYREEVAKQLQIVRGKYFIKPTMPCTISAARCWLRGNTAPNADSNPLFRSDHQHLLTTAFPLPPRPPTPPHMADQLDYL</sequence>
<dbReference type="Pfam" id="PF08782">
    <property type="entry name" value="c-SKI_SMAD_bind"/>
    <property type="match status" value="1"/>
</dbReference>
<evidence type="ECO:0000256" key="7">
    <source>
        <dbReference type="SAM" id="Coils"/>
    </source>
</evidence>
<dbReference type="GO" id="GO:0000122">
    <property type="term" value="P:negative regulation of transcription by RNA polymerase II"/>
    <property type="evidence" value="ECO:0007669"/>
    <property type="project" value="TreeGrafter"/>
</dbReference>
<dbReference type="EMBL" id="JAFNEN010000519">
    <property type="protein sequence ID" value="KAG8181359.1"/>
    <property type="molecule type" value="Genomic_DNA"/>
</dbReference>
<organism evidence="10 11">
    <name type="scientific">Oedothorax gibbosus</name>
    <dbReference type="NCBI Taxonomy" id="931172"/>
    <lineage>
        <taxon>Eukaryota</taxon>
        <taxon>Metazoa</taxon>
        <taxon>Ecdysozoa</taxon>
        <taxon>Arthropoda</taxon>
        <taxon>Chelicerata</taxon>
        <taxon>Arachnida</taxon>
        <taxon>Araneae</taxon>
        <taxon>Araneomorphae</taxon>
        <taxon>Entelegynae</taxon>
        <taxon>Araneoidea</taxon>
        <taxon>Linyphiidae</taxon>
        <taxon>Erigoninae</taxon>
        <taxon>Oedothorax</taxon>
    </lineage>
</organism>
<feature type="region of interest" description="Disordered" evidence="8">
    <location>
        <begin position="409"/>
        <end position="531"/>
    </location>
</feature>
<feature type="region of interest" description="Disordered" evidence="8">
    <location>
        <begin position="627"/>
        <end position="647"/>
    </location>
</feature>
<dbReference type="InterPro" id="IPR010919">
    <property type="entry name" value="SAND-like_dom_sf"/>
</dbReference>
<accession>A0AAV6UC93</accession>
<feature type="compositionally biased region" description="Basic and acidic residues" evidence="8">
    <location>
        <begin position="518"/>
        <end position="531"/>
    </location>
</feature>
<dbReference type="SUPFAM" id="SSF63763">
    <property type="entry name" value="SAND domain-like"/>
    <property type="match status" value="1"/>
</dbReference>
<dbReference type="InterPro" id="IPR003380">
    <property type="entry name" value="SKI/SNO/DAC"/>
</dbReference>
<feature type="coiled-coil region" evidence="7">
    <location>
        <begin position="532"/>
        <end position="566"/>
    </location>
</feature>
<dbReference type="InterPro" id="IPR009061">
    <property type="entry name" value="DNA-bd_dom_put_sf"/>
</dbReference>
<evidence type="ECO:0000313" key="11">
    <source>
        <dbReference type="Proteomes" id="UP000827092"/>
    </source>
</evidence>
<evidence type="ECO:0000256" key="8">
    <source>
        <dbReference type="SAM" id="MobiDB-lite"/>
    </source>
</evidence>
<dbReference type="GO" id="GO:0000978">
    <property type="term" value="F:RNA polymerase II cis-regulatory region sequence-specific DNA binding"/>
    <property type="evidence" value="ECO:0007669"/>
    <property type="project" value="TreeGrafter"/>
</dbReference>
<evidence type="ECO:0000313" key="10">
    <source>
        <dbReference type="EMBL" id="KAG8181359.1"/>
    </source>
</evidence>
<comment type="similarity">
    <text evidence="2">Belongs to the SKI family.</text>
</comment>
<comment type="subcellular location">
    <subcellularLocation>
        <location evidence="1">Nucleus</location>
    </subcellularLocation>
</comment>
<dbReference type="AlphaFoldDB" id="A0AAV6UC93"/>
<dbReference type="FunFam" id="3.10.390.10:FF:000001">
    <property type="entry name" value="SKI family transcriptional corepressor 1"/>
    <property type="match status" value="1"/>
</dbReference>
<protein>
    <recommendedName>
        <fullName evidence="9">c-SKI SMAD4-binding domain-containing protein</fullName>
    </recommendedName>
</protein>
<dbReference type="GO" id="GO:0030514">
    <property type="term" value="P:negative regulation of BMP signaling pathway"/>
    <property type="evidence" value="ECO:0007669"/>
    <property type="project" value="TreeGrafter"/>
</dbReference>
<evidence type="ECO:0000256" key="6">
    <source>
        <dbReference type="ARBA" id="ARBA00023242"/>
    </source>
</evidence>
<evidence type="ECO:0000256" key="5">
    <source>
        <dbReference type="ARBA" id="ARBA00023163"/>
    </source>
</evidence>
<gene>
    <name evidence="10" type="ORF">JTE90_008835</name>
</gene>
<dbReference type="GO" id="GO:0046332">
    <property type="term" value="F:SMAD binding"/>
    <property type="evidence" value="ECO:0007669"/>
    <property type="project" value="InterPro"/>
</dbReference>
<reference evidence="10 11" key="1">
    <citation type="journal article" date="2022" name="Nat. Ecol. Evol.">
        <title>A masculinizing supergene underlies an exaggerated male reproductive morph in a spider.</title>
        <authorList>
            <person name="Hendrickx F."/>
            <person name="De Corte Z."/>
            <person name="Sonet G."/>
            <person name="Van Belleghem S.M."/>
            <person name="Kostlbacher S."/>
            <person name="Vangestel C."/>
        </authorList>
    </citation>
    <scope>NUCLEOTIDE SEQUENCE [LARGE SCALE GENOMIC DNA]</scope>
    <source>
        <strain evidence="10">W744_W776</strain>
    </source>
</reference>
<dbReference type="Proteomes" id="UP000827092">
    <property type="component" value="Unassembled WGS sequence"/>
</dbReference>
<dbReference type="GO" id="GO:0000981">
    <property type="term" value="F:DNA-binding transcription factor activity, RNA polymerase II-specific"/>
    <property type="evidence" value="ECO:0007669"/>
    <property type="project" value="TreeGrafter"/>
</dbReference>
<dbReference type="GO" id="GO:0005667">
    <property type="term" value="C:transcription regulator complex"/>
    <property type="evidence" value="ECO:0007669"/>
    <property type="project" value="TreeGrafter"/>
</dbReference>
<dbReference type="InterPro" id="IPR014890">
    <property type="entry name" value="c-SKI_SMAD4-bd_dom"/>
</dbReference>
<feature type="region of interest" description="Disordered" evidence="8">
    <location>
        <begin position="1"/>
        <end position="55"/>
    </location>
</feature>
<keyword evidence="3" id="KW-0678">Repressor</keyword>
<dbReference type="PANTHER" id="PTHR10005">
    <property type="entry name" value="SKI ONCOGENE-RELATED"/>
    <property type="match status" value="1"/>
</dbReference>
<dbReference type="CDD" id="cd21080">
    <property type="entry name" value="DHD_Skor"/>
    <property type="match status" value="1"/>
</dbReference>